<comment type="caution">
    <text evidence="3">The sequence shown here is derived from an EMBL/GenBank/DDBJ whole genome shotgun (WGS) entry which is preliminary data.</text>
</comment>
<evidence type="ECO:0000313" key="3">
    <source>
        <dbReference type="EMBL" id="MBO1926080.1"/>
    </source>
</evidence>
<evidence type="ECO:0000256" key="1">
    <source>
        <dbReference type="ARBA" id="ARBA00010074"/>
    </source>
</evidence>
<keyword evidence="2" id="KW-0175">Coiled coil</keyword>
<evidence type="ECO:0000256" key="2">
    <source>
        <dbReference type="ARBA" id="ARBA00023054"/>
    </source>
</evidence>
<name>A0ABS3Q2N4_9GAMM</name>
<protein>
    <submittedName>
        <fullName evidence="3">Cell division protein ZapA</fullName>
    </submittedName>
</protein>
<keyword evidence="3" id="KW-0132">Cell division</keyword>
<sequence length="101" mass="11673">MIEINTMGHRFKFQCEDDERKRLEAAAEMIEQKMLELPKANRNERSLLMVAINIAYDFIQLKEEAHHNSEDMKSKIDAIHTILTSAIEAQSHSEESKTSVN</sequence>
<keyword evidence="4" id="KW-1185">Reference proteome</keyword>
<accession>A0ABS3Q2N4</accession>
<proteinExistence type="inferred from homology"/>
<dbReference type="Gene3D" id="3.30.160.880">
    <property type="entry name" value="Cell division protein ZapA protomer, N-terminal domain"/>
    <property type="match status" value="1"/>
</dbReference>
<dbReference type="SUPFAM" id="SSF102829">
    <property type="entry name" value="Cell division protein ZapA-like"/>
    <property type="match status" value="1"/>
</dbReference>
<dbReference type="EMBL" id="JAGETV010000001">
    <property type="protein sequence ID" value="MBO1926080.1"/>
    <property type="molecule type" value="Genomic_DNA"/>
</dbReference>
<reference evidence="3 4" key="1">
    <citation type="submission" date="2021-03" db="EMBL/GenBank/DDBJ databases">
        <title>Thiomicrorhabdus sp.nov.,novel sulfur-oxidizing bacteria isolated from coastal sediment.</title>
        <authorList>
            <person name="Liu X."/>
        </authorList>
    </citation>
    <scope>NUCLEOTIDE SEQUENCE [LARGE SCALE GENOMIC DNA]</scope>
    <source>
        <strain evidence="3 4">6S2-11</strain>
    </source>
</reference>
<dbReference type="Gene3D" id="1.20.5.50">
    <property type="match status" value="1"/>
</dbReference>
<organism evidence="3 4">
    <name type="scientific">Thiomicrorhabdus marina</name>
    <dbReference type="NCBI Taxonomy" id="2818442"/>
    <lineage>
        <taxon>Bacteria</taxon>
        <taxon>Pseudomonadati</taxon>
        <taxon>Pseudomonadota</taxon>
        <taxon>Gammaproteobacteria</taxon>
        <taxon>Thiotrichales</taxon>
        <taxon>Piscirickettsiaceae</taxon>
        <taxon>Thiomicrorhabdus</taxon>
    </lineage>
</organism>
<dbReference type="RefSeq" id="WP_208146342.1">
    <property type="nucleotide sequence ID" value="NZ_JAGETV010000001.1"/>
</dbReference>
<dbReference type="GO" id="GO:0051301">
    <property type="term" value="P:cell division"/>
    <property type="evidence" value="ECO:0007669"/>
    <property type="project" value="UniProtKB-KW"/>
</dbReference>
<evidence type="ECO:0000313" key="4">
    <source>
        <dbReference type="Proteomes" id="UP000664835"/>
    </source>
</evidence>
<dbReference type="InterPro" id="IPR007838">
    <property type="entry name" value="Cell_div_ZapA-like"/>
</dbReference>
<gene>
    <name evidence="3" type="ORF">J3998_00700</name>
</gene>
<dbReference type="InterPro" id="IPR042233">
    <property type="entry name" value="Cell_div_ZapA_N"/>
</dbReference>
<dbReference type="Pfam" id="PF05164">
    <property type="entry name" value="ZapA"/>
    <property type="match status" value="1"/>
</dbReference>
<dbReference type="Proteomes" id="UP000664835">
    <property type="component" value="Unassembled WGS sequence"/>
</dbReference>
<comment type="similarity">
    <text evidence="1">Belongs to the ZapA family. Type 1 subfamily.</text>
</comment>
<dbReference type="InterPro" id="IPR036192">
    <property type="entry name" value="Cell_div_ZapA-like_sf"/>
</dbReference>
<keyword evidence="3" id="KW-0131">Cell cycle</keyword>